<dbReference type="AlphaFoldDB" id="A0A1W1UMV7"/>
<reference evidence="3" key="1">
    <citation type="submission" date="2017-04" db="EMBL/GenBank/DDBJ databases">
        <authorList>
            <person name="Varghese N."/>
            <person name="Submissions S."/>
        </authorList>
    </citation>
    <scope>NUCLEOTIDE SEQUENCE [LARGE SCALE GENOMIC DNA]</scope>
    <source>
        <strain evidence="3">DSM 23072</strain>
    </source>
</reference>
<proteinExistence type="predicted"/>
<evidence type="ECO:0000256" key="1">
    <source>
        <dbReference type="SAM" id="Phobius"/>
    </source>
</evidence>
<sequence>MKKTEFPEVERFFSFLLVLASIIFTAPYWVLYFYFDLSPMETLIGGTAIYALIVILGACFNFSSSVNRAIDNLGKK</sequence>
<dbReference type="Proteomes" id="UP000192408">
    <property type="component" value="Unassembled WGS sequence"/>
</dbReference>
<gene>
    <name evidence="2" type="ORF">SAMN05660772_02101</name>
</gene>
<dbReference type="STRING" id="1122938.SAMN05660772_02101"/>
<keyword evidence="1" id="KW-1133">Transmembrane helix</keyword>
<dbReference type="RefSeq" id="WP_084256576.1">
    <property type="nucleotide sequence ID" value="NZ_FWWV01000009.1"/>
</dbReference>
<keyword evidence="1" id="KW-0472">Membrane</keyword>
<keyword evidence="3" id="KW-1185">Reference proteome</keyword>
<evidence type="ECO:0000313" key="2">
    <source>
        <dbReference type="EMBL" id="SMB82417.1"/>
    </source>
</evidence>
<feature type="transmembrane region" description="Helical" evidence="1">
    <location>
        <begin position="47"/>
        <end position="66"/>
    </location>
</feature>
<name>A0A1W1UMV7_9PAST</name>
<protein>
    <submittedName>
        <fullName evidence="2">Uncharacterized protein</fullName>
    </submittedName>
</protein>
<feature type="transmembrane region" description="Helical" evidence="1">
    <location>
        <begin position="12"/>
        <end position="35"/>
    </location>
</feature>
<dbReference type="EMBL" id="FWWV01000009">
    <property type="protein sequence ID" value="SMB82417.1"/>
    <property type="molecule type" value="Genomic_DNA"/>
</dbReference>
<evidence type="ECO:0000313" key="3">
    <source>
        <dbReference type="Proteomes" id="UP000192408"/>
    </source>
</evidence>
<keyword evidence="1" id="KW-0812">Transmembrane</keyword>
<organism evidence="2 3">
    <name type="scientific">Pasteurella testudinis DSM 23072</name>
    <dbReference type="NCBI Taxonomy" id="1122938"/>
    <lineage>
        <taxon>Bacteria</taxon>
        <taxon>Pseudomonadati</taxon>
        <taxon>Pseudomonadota</taxon>
        <taxon>Gammaproteobacteria</taxon>
        <taxon>Pasteurellales</taxon>
        <taxon>Pasteurellaceae</taxon>
        <taxon>Pasteurella</taxon>
    </lineage>
</organism>
<accession>A0A1W1UMV7</accession>